<gene>
    <name evidence="1" type="primary">n552L</name>
    <name evidence="1" type="ORF">FR483_n552L</name>
</gene>
<proteinExistence type="predicted"/>
<dbReference type="GeneID" id="5470144"/>
<protein>
    <submittedName>
        <fullName evidence="1">Uncharacterized protein n552L</fullName>
    </submittedName>
</protein>
<name>A7J7Q6_PBCVF</name>
<sequence length="76" mass="8480">MSSSAGSRRIHKRHTCKLIGRCHTDAPAISGFKHHFFIGIKLEVIQRSLNFKTLAIQEHTNTAKDSGHIIDSANKN</sequence>
<reference evidence="1 2" key="1">
    <citation type="journal article" date="2007" name="Virology">
        <title>Sequence and annotation of the 314-kb MT325 and the 321-kb FR483 viruses that infect Chlorella Pbi.</title>
        <authorList>
            <person name="Fitzgerald L.A."/>
            <person name="Graves M.V."/>
            <person name="Li X."/>
            <person name="Feldblyum T."/>
            <person name="Hartigan J."/>
            <person name="Van Etten J.L."/>
        </authorList>
    </citation>
    <scope>NUCLEOTIDE SEQUENCE [LARGE SCALE GENOMIC DNA]</scope>
    <source>
        <strain evidence="1 2">FR483</strain>
    </source>
</reference>
<dbReference type="KEGG" id="vg:5470144"/>
<accession>A7J7Q6</accession>
<dbReference type="EMBL" id="DQ890022">
    <property type="protein sequence ID" value="ABT15837.1"/>
    <property type="molecule type" value="Genomic_DNA"/>
</dbReference>
<organism evidence="1 2">
    <name type="scientific">Paramecium bursaria Chlorella virus FR483</name>
    <name type="common">PBCV-FR483</name>
    <dbReference type="NCBI Taxonomy" id="399781"/>
    <lineage>
        <taxon>Viruses</taxon>
        <taxon>Varidnaviria</taxon>
        <taxon>Bamfordvirae</taxon>
        <taxon>Nucleocytoviricota</taxon>
        <taxon>Megaviricetes</taxon>
        <taxon>Algavirales</taxon>
        <taxon>Phycodnaviridae</taxon>
        <taxon>Chlorovirus</taxon>
        <taxon>Chlorovirus conductrix</taxon>
        <taxon>Paramecium bursaria Chlorella virus A1</taxon>
    </lineage>
</organism>
<dbReference type="Proteomes" id="UP000204095">
    <property type="component" value="Segment"/>
</dbReference>
<evidence type="ECO:0000313" key="1">
    <source>
        <dbReference type="EMBL" id="ABT15837.1"/>
    </source>
</evidence>
<organismHost>
    <name type="scientific">Paramecium bursaria</name>
    <dbReference type="NCBI Taxonomy" id="74790"/>
</organismHost>
<dbReference type="RefSeq" id="YP_001426184.1">
    <property type="nucleotide sequence ID" value="NC_008603.1"/>
</dbReference>
<evidence type="ECO:0000313" key="2">
    <source>
        <dbReference type="Proteomes" id="UP000204095"/>
    </source>
</evidence>